<keyword evidence="3" id="KW-1185">Reference proteome</keyword>
<dbReference type="AlphaFoldDB" id="A0A9D4T0W0"/>
<feature type="coiled-coil region" evidence="1">
    <location>
        <begin position="127"/>
        <end position="186"/>
    </location>
</feature>
<reference evidence="2" key="2">
    <citation type="submission" date="2021-09" db="EMBL/GenBank/DDBJ databases">
        <authorList>
            <person name="Jia N."/>
            <person name="Wang J."/>
            <person name="Shi W."/>
            <person name="Du L."/>
            <person name="Sun Y."/>
            <person name="Zhan W."/>
            <person name="Jiang J."/>
            <person name="Wang Q."/>
            <person name="Zhang B."/>
            <person name="Ji P."/>
            <person name="Sakyi L.B."/>
            <person name="Cui X."/>
            <person name="Yuan T."/>
            <person name="Jiang B."/>
            <person name="Yang W."/>
            <person name="Lam T.T.-Y."/>
            <person name="Chang Q."/>
            <person name="Ding S."/>
            <person name="Wang X."/>
            <person name="Zhu J."/>
            <person name="Ruan X."/>
            <person name="Zhao L."/>
            <person name="Wei J."/>
            <person name="Que T."/>
            <person name="Du C."/>
            <person name="Cheng J."/>
            <person name="Dai P."/>
            <person name="Han X."/>
            <person name="Huang E."/>
            <person name="Gao Y."/>
            <person name="Liu J."/>
            <person name="Shao H."/>
            <person name="Ye R."/>
            <person name="Li L."/>
            <person name="Wei W."/>
            <person name="Wang X."/>
            <person name="Wang C."/>
            <person name="Huo Q."/>
            <person name="Li W."/>
            <person name="Guo W."/>
            <person name="Chen H."/>
            <person name="Chen S."/>
            <person name="Zhou L."/>
            <person name="Zhou L."/>
            <person name="Ni X."/>
            <person name="Tian J."/>
            <person name="Zhou Y."/>
            <person name="Sheng Y."/>
            <person name="Liu T."/>
            <person name="Pan Y."/>
            <person name="Xia L."/>
            <person name="Li J."/>
            <person name="Zhao F."/>
            <person name="Cao W."/>
        </authorList>
    </citation>
    <scope>NUCLEOTIDE SEQUENCE</scope>
    <source>
        <strain evidence="2">Rsan-2018</strain>
        <tissue evidence="2">Larvae</tissue>
    </source>
</reference>
<proteinExistence type="predicted"/>
<name>A0A9D4T0W0_RHISA</name>
<accession>A0A9D4T0W0</accession>
<protein>
    <submittedName>
        <fullName evidence="2">Uncharacterized protein</fullName>
    </submittedName>
</protein>
<dbReference type="VEuPathDB" id="VectorBase:RSAN_042765"/>
<organism evidence="2 3">
    <name type="scientific">Rhipicephalus sanguineus</name>
    <name type="common">Brown dog tick</name>
    <name type="synonym">Ixodes sanguineus</name>
    <dbReference type="NCBI Taxonomy" id="34632"/>
    <lineage>
        <taxon>Eukaryota</taxon>
        <taxon>Metazoa</taxon>
        <taxon>Ecdysozoa</taxon>
        <taxon>Arthropoda</taxon>
        <taxon>Chelicerata</taxon>
        <taxon>Arachnida</taxon>
        <taxon>Acari</taxon>
        <taxon>Parasitiformes</taxon>
        <taxon>Ixodida</taxon>
        <taxon>Ixodoidea</taxon>
        <taxon>Ixodidae</taxon>
        <taxon>Rhipicephalinae</taxon>
        <taxon>Rhipicephalus</taxon>
        <taxon>Rhipicephalus</taxon>
    </lineage>
</organism>
<keyword evidence="1" id="KW-0175">Coiled coil</keyword>
<evidence type="ECO:0000313" key="2">
    <source>
        <dbReference type="EMBL" id="KAH7963764.1"/>
    </source>
</evidence>
<sequence>MRGSEAQPLFVSSGMPGYLLALSPTAALLGVLRAEGCLNLVTLNTSTHATTLFPSDICNHGTGNLVSQPFSRLPRHSTSSGAEDYAHELRGATPFREPIKRHPFDDSVTGHGGTETMWIAHNPFLLAVQISKQLKEISSDIKDIKEKRLVEIEKQLGALSNLDDKINTYQEELHRIHENCGQVEAKPGKA</sequence>
<evidence type="ECO:0000313" key="3">
    <source>
        <dbReference type="Proteomes" id="UP000821837"/>
    </source>
</evidence>
<comment type="caution">
    <text evidence="2">The sequence shown here is derived from an EMBL/GenBank/DDBJ whole genome shotgun (WGS) entry which is preliminary data.</text>
</comment>
<dbReference type="EMBL" id="JABSTV010001249">
    <property type="protein sequence ID" value="KAH7963764.1"/>
    <property type="molecule type" value="Genomic_DNA"/>
</dbReference>
<evidence type="ECO:0000256" key="1">
    <source>
        <dbReference type="SAM" id="Coils"/>
    </source>
</evidence>
<gene>
    <name evidence="2" type="ORF">HPB52_022728</name>
</gene>
<reference evidence="2" key="1">
    <citation type="journal article" date="2020" name="Cell">
        <title>Large-Scale Comparative Analyses of Tick Genomes Elucidate Their Genetic Diversity and Vector Capacities.</title>
        <authorList>
            <consortium name="Tick Genome and Microbiome Consortium (TIGMIC)"/>
            <person name="Jia N."/>
            <person name="Wang J."/>
            <person name="Shi W."/>
            <person name="Du L."/>
            <person name="Sun Y."/>
            <person name="Zhan W."/>
            <person name="Jiang J.F."/>
            <person name="Wang Q."/>
            <person name="Zhang B."/>
            <person name="Ji P."/>
            <person name="Bell-Sakyi L."/>
            <person name="Cui X.M."/>
            <person name="Yuan T.T."/>
            <person name="Jiang B.G."/>
            <person name="Yang W.F."/>
            <person name="Lam T.T."/>
            <person name="Chang Q.C."/>
            <person name="Ding S.J."/>
            <person name="Wang X.J."/>
            <person name="Zhu J.G."/>
            <person name="Ruan X.D."/>
            <person name="Zhao L."/>
            <person name="Wei J.T."/>
            <person name="Ye R.Z."/>
            <person name="Que T.C."/>
            <person name="Du C.H."/>
            <person name="Zhou Y.H."/>
            <person name="Cheng J.X."/>
            <person name="Dai P.F."/>
            <person name="Guo W.B."/>
            <person name="Han X.H."/>
            <person name="Huang E.J."/>
            <person name="Li L.F."/>
            <person name="Wei W."/>
            <person name="Gao Y.C."/>
            <person name="Liu J.Z."/>
            <person name="Shao H.Z."/>
            <person name="Wang X."/>
            <person name="Wang C.C."/>
            <person name="Yang T.C."/>
            <person name="Huo Q.B."/>
            <person name="Li W."/>
            <person name="Chen H.Y."/>
            <person name="Chen S.E."/>
            <person name="Zhou L.G."/>
            <person name="Ni X.B."/>
            <person name="Tian J.H."/>
            <person name="Sheng Y."/>
            <person name="Liu T."/>
            <person name="Pan Y.S."/>
            <person name="Xia L.Y."/>
            <person name="Li J."/>
            <person name="Zhao F."/>
            <person name="Cao W.C."/>
        </authorList>
    </citation>
    <scope>NUCLEOTIDE SEQUENCE</scope>
    <source>
        <strain evidence="2">Rsan-2018</strain>
    </source>
</reference>
<dbReference type="Proteomes" id="UP000821837">
    <property type="component" value="Chromosome 3"/>
</dbReference>